<keyword evidence="2" id="KW-1185">Reference proteome</keyword>
<dbReference type="Gene3D" id="3.30.420.10">
    <property type="entry name" value="Ribonuclease H-like superfamily/Ribonuclease H"/>
    <property type="match status" value="1"/>
</dbReference>
<sequence length="298" mass="33466">MNTSLTFISNIRILGLTFDDKLNWRPHLKKLKADCLSRMKIIKTLGNNTWGSETKSLLRIYKSLILSVIDYGAIIYNSAKSNTLNTINPIHNQGIRLATGAFRTSPVDSILCNAGELTLELRRHTQILKFISRIKSMPNHIASKILHNPLSYNSPNNRNTIFEYFKIISENLGLQTQTFSKVQRQSPPWLWSPNINTQLINYCKHSTDSNIIRNLFSEIVSQQYSNSTHIYTDASKNSNGVGFATIIGHENHKFSLPPSTNIYTAETYAILEALKIASSSNSDSFTIIGDSLSALISI</sequence>
<organism evidence="1 2">
    <name type="scientific">Macrosiphum euphorbiae</name>
    <name type="common">potato aphid</name>
    <dbReference type="NCBI Taxonomy" id="13131"/>
    <lineage>
        <taxon>Eukaryota</taxon>
        <taxon>Metazoa</taxon>
        <taxon>Ecdysozoa</taxon>
        <taxon>Arthropoda</taxon>
        <taxon>Hexapoda</taxon>
        <taxon>Insecta</taxon>
        <taxon>Pterygota</taxon>
        <taxon>Neoptera</taxon>
        <taxon>Paraneoptera</taxon>
        <taxon>Hemiptera</taxon>
        <taxon>Sternorrhyncha</taxon>
        <taxon>Aphidomorpha</taxon>
        <taxon>Aphidoidea</taxon>
        <taxon>Aphididae</taxon>
        <taxon>Macrosiphini</taxon>
        <taxon>Macrosiphum</taxon>
    </lineage>
</organism>
<gene>
    <name evidence="1" type="ORF">MEUPH1_LOCUS9897</name>
</gene>
<dbReference type="GO" id="GO:0003676">
    <property type="term" value="F:nucleic acid binding"/>
    <property type="evidence" value="ECO:0007669"/>
    <property type="project" value="InterPro"/>
</dbReference>
<dbReference type="EMBL" id="CARXXK010000002">
    <property type="protein sequence ID" value="CAI6353822.1"/>
    <property type="molecule type" value="Genomic_DNA"/>
</dbReference>
<dbReference type="AlphaFoldDB" id="A0AAV0WDL9"/>
<evidence type="ECO:0000313" key="2">
    <source>
        <dbReference type="Proteomes" id="UP001160148"/>
    </source>
</evidence>
<evidence type="ECO:0008006" key="3">
    <source>
        <dbReference type="Google" id="ProtNLM"/>
    </source>
</evidence>
<name>A0AAV0WDL9_9HEMI</name>
<evidence type="ECO:0000313" key="1">
    <source>
        <dbReference type="EMBL" id="CAI6353822.1"/>
    </source>
</evidence>
<comment type="caution">
    <text evidence="1">The sequence shown here is derived from an EMBL/GenBank/DDBJ whole genome shotgun (WGS) entry which is preliminary data.</text>
</comment>
<proteinExistence type="predicted"/>
<dbReference type="InterPro" id="IPR036397">
    <property type="entry name" value="RNaseH_sf"/>
</dbReference>
<reference evidence="1 2" key="1">
    <citation type="submission" date="2023-01" db="EMBL/GenBank/DDBJ databases">
        <authorList>
            <person name="Whitehead M."/>
        </authorList>
    </citation>
    <scope>NUCLEOTIDE SEQUENCE [LARGE SCALE GENOMIC DNA]</scope>
</reference>
<dbReference type="Proteomes" id="UP001160148">
    <property type="component" value="Unassembled WGS sequence"/>
</dbReference>
<dbReference type="SUPFAM" id="SSF53098">
    <property type="entry name" value="Ribonuclease H-like"/>
    <property type="match status" value="1"/>
</dbReference>
<accession>A0AAV0WDL9</accession>
<dbReference type="InterPro" id="IPR012337">
    <property type="entry name" value="RNaseH-like_sf"/>
</dbReference>
<protein>
    <recommendedName>
        <fullName evidence="3">RNase H type-1 domain-containing protein</fullName>
    </recommendedName>
</protein>